<evidence type="ECO:0000313" key="2">
    <source>
        <dbReference type="EMBL" id="QGW84033.1"/>
    </source>
</evidence>
<protein>
    <submittedName>
        <fullName evidence="2">Uncharacterized protein</fullName>
    </submittedName>
</protein>
<dbReference type="Proteomes" id="UP000425817">
    <property type="component" value="Chromosome"/>
</dbReference>
<name>A0A6I6HML8_VARPD</name>
<evidence type="ECO:0000313" key="3">
    <source>
        <dbReference type="Proteomes" id="UP000425817"/>
    </source>
</evidence>
<dbReference type="AlphaFoldDB" id="A0A6I6HML8"/>
<gene>
    <name evidence="2" type="ORF">GOQ09_21730</name>
</gene>
<evidence type="ECO:0000256" key="1">
    <source>
        <dbReference type="SAM" id="MobiDB-lite"/>
    </source>
</evidence>
<organism evidence="2 3">
    <name type="scientific">Variovorax paradoxus</name>
    <dbReference type="NCBI Taxonomy" id="34073"/>
    <lineage>
        <taxon>Bacteria</taxon>
        <taxon>Pseudomonadati</taxon>
        <taxon>Pseudomonadota</taxon>
        <taxon>Betaproteobacteria</taxon>
        <taxon>Burkholderiales</taxon>
        <taxon>Comamonadaceae</taxon>
        <taxon>Variovorax</taxon>
    </lineage>
</organism>
<dbReference type="EMBL" id="CP046622">
    <property type="protein sequence ID" value="QGW84033.1"/>
    <property type="molecule type" value="Genomic_DNA"/>
</dbReference>
<reference evidence="2 3" key="1">
    <citation type="submission" date="2019-12" db="EMBL/GenBank/DDBJ databases">
        <title>Hybrid Genome Assemblies of two High G+C Isolates from Undergraduate Microbiology Courses.</title>
        <authorList>
            <person name="Ne Ville C.J."/>
            <person name="Enright D."/>
            <person name="Hernandez I."/>
            <person name="Dodsworth J."/>
            <person name="Orwin P.M."/>
        </authorList>
    </citation>
    <scope>NUCLEOTIDE SEQUENCE [LARGE SCALE GENOMIC DNA]</scope>
    <source>
        <strain evidence="2 3">CSUSB</strain>
    </source>
</reference>
<dbReference type="RefSeq" id="WP_157615616.1">
    <property type="nucleotide sequence ID" value="NZ_CP046622.1"/>
</dbReference>
<proteinExistence type="predicted"/>
<sequence length="117" mass="12606">MDKDTNEQDMGPVEARPHAPVEVTVEEAMLERDRQLRSVMQTLTAAISKATGTAAHLVHLNDPAQALRLQDSLRAAGSTGDIDAVTLVGEMQALALRLLRLESALARAVRRARRGAA</sequence>
<accession>A0A6I6HML8</accession>
<feature type="region of interest" description="Disordered" evidence="1">
    <location>
        <begin position="1"/>
        <end position="22"/>
    </location>
</feature>